<feature type="region of interest" description="Disordered" evidence="1">
    <location>
        <begin position="33"/>
        <end position="67"/>
    </location>
</feature>
<accession>A0A7R9ZRC0</accession>
<name>A0A7R9ZRC0_9STRA</name>
<dbReference type="EMBL" id="HBEF01021566">
    <property type="protein sequence ID" value="CAD8341209.1"/>
    <property type="molecule type" value="Transcribed_RNA"/>
</dbReference>
<feature type="compositionally biased region" description="Basic and acidic residues" evidence="1">
    <location>
        <begin position="195"/>
        <end position="229"/>
    </location>
</feature>
<gene>
    <name evidence="2" type="ORF">CAUS1442_LOCUS13344</name>
</gene>
<proteinExistence type="predicted"/>
<reference evidence="2" key="1">
    <citation type="submission" date="2021-01" db="EMBL/GenBank/DDBJ databases">
        <authorList>
            <person name="Corre E."/>
            <person name="Pelletier E."/>
            <person name="Niang G."/>
            <person name="Scheremetjew M."/>
            <person name="Finn R."/>
            <person name="Kale V."/>
            <person name="Holt S."/>
            <person name="Cochrane G."/>
            <person name="Meng A."/>
            <person name="Brown T."/>
            <person name="Cohen L."/>
        </authorList>
    </citation>
    <scope>NUCLEOTIDE SEQUENCE</scope>
    <source>
        <strain evidence="2">CCMP3328</strain>
    </source>
</reference>
<feature type="compositionally biased region" description="Acidic residues" evidence="1">
    <location>
        <begin position="179"/>
        <end position="194"/>
    </location>
</feature>
<feature type="compositionally biased region" description="Acidic residues" evidence="1">
    <location>
        <begin position="119"/>
        <end position="143"/>
    </location>
</feature>
<evidence type="ECO:0000256" key="1">
    <source>
        <dbReference type="SAM" id="MobiDB-lite"/>
    </source>
</evidence>
<feature type="compositionally biased region" description="Polar residues" evidence="1">
    <location>
        <begin position="249"/>
        <end position="261"/>
    </location>
</feature>
<feature type="region of interest" description="Disordered" evidence="1">
    <location>
        <begin position="86"/>
        <end position="388"/>
    </location>
</feature>
<evidence type="ECO:0000313" key="2">
    <source>
        <dbReference type="EMBL" id="CAD8341209.1"/>
    </source>
</evidence>
<organism evidence="2">
    <name type="scientific">Craspedostauros australis</name>
    <dbReference type="NCBI Taxonomy" id="1486917"/>
    <lineage>
        <taxon>Eukaryota</taxon>
        <taxon>Sar</taxon>
        <taxon>Stramenopiles</taxon>
        <taxon>Ochrophyta</taxon>
        <taxon>Bacillariophyta</taxon>
        <taxon>Bacillariophyceae</taxon>
        <taxon>Bacillariophycidae</taxon>
        <taxon>Naviculales</taxon>
        <taxon>Naviculaceae</taxon>
        <taxon>Craspedostauros</taxon>
    </lineage>
</organism>
<sequence length="388" mass="42133">MRQPSIPSIKPAARHPSVHTTCAAIMGVFHAKPTDEGGTALDNDAACVDPSKSSPPQDDAERKPRNEEIRAMTVITSIEPALVVHNTALSSPRSGSDPADIKYRATPVGPGSGTKTFDWDDDGGAVGCDDDDDDNDVLDDSPGPEDGPVIVNQPVDSMPSMENAKEATPRSEAGTDTSINDDSDDVDDVDDERDENVSDSHSENHSENHSDSLCDGNEEKENKGDDRTEGLAVCEDCDGKRRSCDDAVDTNTLNRNTNNQEAGPLIVHPKNNAKKPIAGDSTPTTNGNKRSSKSRKRRTRRKRNKASRKRKQRNHSQFIEEHVSWLAEKDLNKQEQEHEGGRSTECHTTEKASKKARKAKMTVHIGTTTSPITGSDTHHTFSATGNQV</sequence>
<feature type="compositionally biased region" description="Basic and acidic residues" evidence="1">
    <location>
        <begin position="318"/>
        <end position="353"/>
    </location>
</feature>
<feature type="compositionally biased region" description="Polar residues" evidence="1">
    <location>
        <begin position="365"/>
        <end position="388"/>
    </location>
</feature>
<dbReference type="AlphaFoldDB" id="A0A7R9ZRC0"/>
<protein>
    <submittedName>
        <fullName evidence="2">Uncharacterized protein</fullName>
    </submittedName>
</protein>
<feature type="compositionally biased region" description="Basic residues" evidence="1">
    <location>
        <begin position="290"/>
        <end position="314"/>
    </location>
</feature>